<sequence>MSIATTCCLNLPPPPTSNKAGVVAPLKPNQVSWSNNNEGSWRNQWVVAGLTCMIIGAEMGPLLGTGHHAVAVDYRAIVEKENKGGPRWSDKRACPPWEANSLVIIVPENLPRPFTHRNSETVSLPRKSVLIRSDQIVGVRNKCFSL</sequence>
<comment type="caution">
    <text evidence="1">The sequence shown here is derived from an EMBL/GenBank/DDBJ whole genome shotgun (WGS) entry which is preliminary data.</text>
</comment>
<dbReference type="PANTHER" id="PTHR37210:SF2">
    <property type="entry name" value="PROTEIN CHLOROPLAST VESICULATION"/>
    <property type="match status" value="1"/>
</dbReference>
<organism evidence="1 2">
    <name type="scientific">Kingdonia uniflora</name>
    <dbReference type="NCBI Taxonomy" id="39325"/>
    <lineage>
        <taxon>Eukaryota</taxon>
        <taxon>Viridiplantae</taxon>
        <taxon>Streptophyta</taxon>
        <taxon>Embryophyta</taxon>
        <taxon>Tracheophyta</taxon>
        <taxon>Spermatophyta</taxon>
        <taxon>Magnoliopsida</taxon>
        <taxon>Ranunculales</taxon>
        <taxon>Circaeasteraceae</taxon>
        <taxon>Kingdonia</taxon>
    </lineage>
</organism>
<dbReference type="AlphaFoldDB" id="A0A7J7NIE8"/>
<evidence type="ECO:0000313" key="1">
    <source>
        <dbReference type="EMBL" id="KAF6166965.1"/>
    </source>
</evidence>
<reference evidence="1 2" key="1">
    <citation type="journal article" date="2020" name="IScience">
        <title>Genome Sequencing of the Endangered Kingdonia uniflora (Circaeasteraceae, Ranunculales) Reveals Potential Mechanisms of Evolutionary Specialization.</title>
        <authorList>
            <person name="Sun Y."/>
            <person name="Deng T."/>
            <person name="Zhang A."/>
            <person name="Moore M.J."/>
            <person name="Landis J.B."/>
            <person name="Lin N."/>
            <person name="Zhang H."/>
            <person name="Zhang X."/>
            <person name="Huang J."/>
            <person name="Zhang X."/>
            <person name="Sun H."/>
            <person name="Wang H."/>
        </authorList>
    </citation>
    <scope>NUCLEOTIDE SEQUENCE [LARGE SCALE GENOMIC DNA]</scope>
    <source>
        <strain evidence="1">TB1705</strain>
        <tissue evidence="1">Leaf</tissue>
    </source>
</reference>
<protein>
    <submittedName>
        <fullName evidence="1">Uncharacterized protein</fullName>
    </submittedName>
</protein>
<name>A0A7J7NIE8_9MAGN</name>
<evidence type="ECO:0000313" key="2">
    <source>
        <dbReference type="Proteomes" id="UP000541444"/>
    </source>
</evidence>
<dbReference type="PANTHER" id="PTHR37210">
    <property type="entry name" value="EXPRESSED PROTEIN"/>
    <property type="match status" value="1"/>
</dbReference>
<dbReference type="InterPro" id="IPR053350">
    <property type="entry name" value="CV_Inducer"/>
</dbReference>
<gene>
    <name evidence="1" type="ORF">GIB67_030658</name>
</gene>
<proteinExistence type="predicted"/>
<accession>A0A7J7NIE8</accession>
<dbReference type="Proteomes" id="UP000541444">
    <property type="component" value="Unassembled WGS sequence"/>
</dbReference>
<dbReference type="OrthoDB" id="1892100at2759"/>
<keyword evidence="2" id="KW-1185">Reference proteome</keyword>
<dbReference type="EMBL" id="JACGCM010000767">
    <property type="protein sequence ID" value="KAF6166965.1"/>
    <property type="molecule type" value="Genomic_DNA"/>
</dbReference>